<name>A0A238YLD7_9FLAO</name>
<proteinExistence type="predicted"/>
<accession>A0A238YLD7</accession>
<dbReference type="EMBL" id="FZNT01000009">
    <property type="protein sequence ID" value="SNR71219.1"/>
    <property type="molecule type" value="Genomic_DNA"/>
</dbReference>
<keyword evidence="1" id="KW-0732">Signal</keyword>
<keyword evidence="3" id="KW-1185">Reference proteome</keyword>
<organism evidence="2 3">
    <name type="scientific">Lutibacter agarilyticus</name>
    <dbReference type="NCBI Taxonomy" id="1109740"/>
    <lineage>
        <taxon>Bacteria</taxon>
        <taxon>Pseudomonadati</taxon>
        <taxon>Bacteroidota</taxon>
        <taxon>Flavobacteriia</taxon>
        <taxon>Flavobacteriales</taxon>
        <taxon>Flavobacteriaceae</taxon>
        <taxon>Lutibacter</taxon>
    </lineage>
</organism>
<dbReference type="AlphaFoldDB" id="A0A238YLD7"/>
<evidence type="ECO:0000256" key="1">
    <source>
        <dbReference type="SAM" id="SignalP"/>
    </source>
</evidence>
<dbReference type="Pfam" id="PF15892">
    <property type="entry name" value="BNR_4"/>
    <property type="match status" value="1"/>
</dbReference>
<feature type="chain" id="PRO_5012941050" evidence="1">
    <location>
        <begin position="21"/>
        <end position="476"/>
    </location>
</feature>
<feature type="signal peptide" evidence="1">
    <location>
        <begin position="1"/>
        <end position="20"/>
    </location>
</feature>
<dbReference type="Proteomes" id="UP000198384">
    <property type="component" value="Unassembled WGS sequence"/>
</dbReference>
<dbReference type="OrthoDB" id="223410at2"/>
<evidence type="ECO:0000313" key="2">
    <source>
        <dbReference type="EMBL" id="SNR71219.1"/>
    </source>
</evidence>
<evidence type="ECO:0000313" key="3">
    <source>
        <dbReference type="Proteomes" id="UP000198384"/>
    </source>
</evidence>
<protein>
    <submittedName>
        <fullName evidence="2">BNR repeat-containing family member</fullName>
    </submittedName>
</protein>
<dbReference type="RefSeq" id="WP_089382540.1">
    <property type="nucleotide sequence ID" value="NZ_FZNT01000009.1"/>
</dbReference>
<reference evidence="2 3" key="1">
    <citation type="submission" date="2017-06" db="EMBL/GenBank/DDBJ databases">
        <authorList>
            <person name="Kim H.J."/>
            <person name="Triplett B.A."/>
        </authorList>
    </citation>
    <scope>NUCLEOTIDE SEQUENCE [LARGE SCALE GENOMIC DNA]</scope>
    <source>
        <strain evidence="2 3">DSM 29150</strain>
    </source>
</reference>
<gene>
    <name evidence="2" type="ORF">SAMN06265371_109121</name>
</gene>
<sequence>MKNKWYLFFLFILLVVPLNAQVEIVQKSISTVDSKALTIDGKFGNAINGRTYQKDALASYNGYQYIAYYNSDRRVCISRRKLPSGDWKTIQFLDYDFKSDDSHNIVSFGICPNDGTIHLAFDHHVHPLHYRVSKKGLATNPETMEWSAASFGPIIDELEENKPIRITYPKFWQTPEGNLQMNYRVRGSGNGDRMLVDYNASTGKWDNTRQIDSAIGMFEDQLGKSETRCSYPNGYDYDANGRLHETFVWRENSQGANHDLMYVYSDDRGFTWKNNDGDLLTEIINVNSPGIVVQSIPRVLGLMNDHGQVIDSEGRVHVVMFHCTKETIEAVGSKLGATRWGPKAAQRYFHYWRDKSGKWNSLQLPMAVGNRPKIFTDKNDNLILIYCGTTNTKIKGRSGNDDGEDLIIAVATAKNNWKDWHIAHSVKGPFMNDMLADIYRWKNEGVLSVMLQEEPSALRKPSALRVVDLSINFNNN</sequence>